<evidence type="ECO:0000313" key="2">
    <source>
        <dbReference type="Proteomes" id="UP000219271"/>
    </source>
</evidence>
<evidence type="ECO:0000313" key="1">
    <source>
        <dbReference type="EMBL" id="SOD37588.1"/>
    </source>
</evidence>
<sequence length="57" mass="6555">MNLVDAVITRVIDIRPYRHFWLVEVEANAYGRLETTELLKETEELARSVKPGDVIAL</sequence>
<organism evidence="1 2">
    <name type="scientific">Candidatus Pantoea floridensis</name>
    <dbReference type="NCBI Taxonomy" id="1938870"/>
    <lineage>
        <taxon>Bacteria</taxon>
        <taxon>Pseudomonadati</taxon>
        <taxon>Pseudomonadota</taxon>
        <taxon>Gammaproteobacteria</taxon>
        <taxon>Enterobacterales</taxon>
        <taxon>Erwiniaceae</taxon>
        <taxon>Pantoea</taxon>
    </lineage>
</organism>
<dbReference type="EMBL" id="OCMY01000001">
    <property type="protein sequence ID" value="SOD37588.1"/>
    <property type="molecule type" value="Genomic_DNA"/>
</dbReference>
<dbReference type="AlphaFoldDB" id="A0A286BTY6"/>
<reference evidence="2" key="1">
    <citation type="submission" date="2017-09" db="EMBL/GenBank/DDBJ databases">
        <authorList>
            <person name="Varghese N."/>
            <person name="Submissions S."/>
        </authorList>
    </citation>
    <scope>NUCLEOTIDE SEQUENCE [LARGE SCALE GENOMIC DNA]</scope>
    <source>
        <strain evidence="2">JKS000234</strain>
    </source>
</reference>
<keyword evidence="2" id="KW-1185">Reference proteome</keyword>
<protein>
    <submittedName>
        <fullName evidence="1">Uncharacterized protein</fullName>
    </submittedName>
</protein>
<proteinExistence type="predicted"/>
<dbReference type="RefSeq" id="WP_176519145.1">
    <property type="nucleotide sequence ID" value="NZ_OCMY01000001.1"/>
</dbReference>
<name>A0A286BTY6_9GAMM</name>
<accession>A0A286BTY6</accession>
<gene>
    <name evidence="1" type="ORF">SAMN06273570_1948</name>
</gene>
<dbReference type="Proteomes" id="UP000219271">
    <property type="component" value="Unassembled WGS sequence"/>
</dbReference>